<evidence type="ECO:0000313" key="1">
    <source>
        <dbReference type="EMBL" id="KAF6157262.1"/>
    </source>
</evidence>
<gene>
    <name evidence="1" type="ORF">GIB67_041723</name>
</gene>
<proteinExistence type="predicted"/>
<accession>A0A7J7MR59</accession>
<comment type="caution">
    <text evidence="1">The sequence shown here is derived from an EMBL/GenBank/DDBJ whole genome shotgun (WGS) entry which is preliminary data.</text>
</comment>
<protein>
    <submittedName>
        <fullName evidence="1">Uncharacterized protein</fullName>
    </submittedName>
</protein>
<organism evidence="1 2">
    <name type="scientific">Kingdonia uniflora</name>
    <dbReference type="NCBI Taxonomy" id="39325"/>
    <lineage>
        <taxon>Eukaryota</taxon>
        <taxon>Viridiplantae</taxon>
        <taxon>Streptophyta</taxon>
        <taxon>Embryophyta</taxon>
        <taxon>Tracheophyta</taxon>
        <taxon>Spermatophyta</taxon>
        <taxon>Magnoliopsida</taxon>
        <taxon>Ranunculales</taxon>
        <taxon>Circaeasteraceae</taxon>
        <taxon>Kingdonia</taxon>
    </lineage>
</organism>
<feature type="non-terminal residue" evidence="1">
    <location>
        <position position="1"/>
    </location>
</feature>
<dbReference type="Proteomes" id="UP000541444">
    <property type="component" value="Unassembled WGS sequence"/>
</dbReference>
<name>A0A7J7MR59_9MAGN</name>
<keyword evidence="2" id="KW-1185">Reference proteome</keyword>
<dbReference type="AlphaFoldDB" id="A0A7J7MR59"/>
<dbReference type="EMBL" id="JACGCM010001281">
    <property type="protein sequence ID" value="KAF6157262.1"/>
    <property type="molecule type" value="Genomic_DNA"/>
</dbReference>
<sequence>SINNSNNNYPNNIYPLAVVITVRHLSINNYPLIGNKHLSINSFNKHLSITGIGNKHLSIIGI</sequence>
<reference evidence="1 2" key="1">
    <citation type="journal article" date="2020" name="IScience">
        <title>Genome Sequencing of the Endangered Kingdonia uniflora (Circaeasteraceae, Ranunculales) Reveals Potential Mechanisms of Evolutionary Specialization.</title>
        <authorList>
            <person name="Sun Y."/>
            <person name="Deng T."/>
            <person name="Zhang A."/>
            <person name="Moore M.J."/>
            <person name="Landis J.B."/>
            <person name="Lin N."/>
            <person name="Zhang H."/>
            <person name="Zhang X."/>
            <person name="Huang J."/>
            <person name="Zhang X."/>
            <person name="Sun H."/>
            <person name="Wang H."/>
        </authorList>
    </citation>
    <scope>NUCLEOTIDE SEQUENCE [LARGE SCALE GENOMIC DNA]</scope>
    <source>
        <strain evidence="1">TB1705</strain>
        <tissue evidence="1">Leaf</tissue>
    </source>
</reference>
<evidence type="ECO:0000313" key="2">
    <source>
        <dbReference type="Proteomes" id="UP000541444"/>
    </source>
</evidence>